<accession>A0A6C0R994</accession>
<keyword evidence="1" id="KW-0472">Membrane</keyword>
<feature type="transmembrane region" description="Helical" evidence="1">
    <location>
        <begin position="196"/>
        <end position="219"/>
    </location>
</feature>
<feature type="transmembrane region" description="Helical" evidence="1">
    <location>
        <begin position="166"/>
        <end position="184"/>
    </location>
</feature>
<reference evidence="2 3" key="1">
    <citation type="submission" date="2020-02" db="EMBL/GenBank/DDBJ databases">
        <title>Genome sequencing for Draconibacterium sp. strain M1.</title>
        <authorList>
            <person name="Park S.-J."/>
        </authorList>
    </citation>
    <scope>NUCLEOTIDE SEQUENCE [LARGE SCALE GENOMIC DNA]</scope>
    <source>
        <strain evidence="2 3">M1</strain>
    </source>
</reference>
<feature type="transmembrane region" description="Helical" evidence="1">
    <location>
        <begin position="119"/>
        <end position="137"/>
    </location>
</feature>
<dbReference type="EMBL" id="CP048409">
    <property type="protein sequence ID" value="QIA07058.1"/>
    <property type="molecule type" value="Genomic_DNA"/>
</dbReference>
<dbReference type="Proteomes" id="UP000474630">
    <property type="component" value="Chromosome"/>
</dbReference>
<name>A0A6C0R994_9BACT</name>
<feature type="transmembrane region" description="Helical" evidence="1">
    <location>
        <begin position="93"/>
        <end position="113"/>
    </location>
</feature>
<dbReference type="RefSeq" id="WP_163344987.1">
    <property type="nucleotide sequence ID" value="NZ_CP048409.1"/>
</dbReference>
<proteinExistence type="predicted"/>
<organism evidence="2 3">
    <name type="scientific">Draconibacterium halophilum</name>
    <dbReference type="NCBI Taxonomy" id="2706887"/>
    <lineage>
        <taxon>Bacteria</taxon>
        <taxon>Pseudomonadati</taxon>
        <taxon>Bacteroidota</taxon>
        <taxon>Bacteroidia</taxon>
        <taxon>Marinilabiliales</taxon>
        <taxon>Prolixibacteraceae</taxon>
        <taxon>Draconibacterium</taxon>
    </lineage>
</organism>
<dbReference type="KEGG" id="drc:G0Q07_04610"/>
<dbReference type="AlphaFoldDB" id="A0A6C0R994"/>
<sequence length="237" mass="28102">MNRQITEEETDHLFKVCENHDVSQYDLQIELVDHLASLIEQHWVEKPEDPFKYAVYKALQKFGPTGFQQVKQQKQRALTQKYNRILWQYLLEFYRWPKMLLTLALSLAVVLLFKIVPQLHWLFAIYILVLVCGNLVYHLRYKSINKTNPISDKSFLLLDQLKHIQYFAMFLCYLPIGANLPFQLLEEQSISMPANFIVLFPVSFFIVSSTIVLFAYLFFIPQKIKEHFTQQFPGFVK</sequence>
<keyword evidence="1" id="KW-0812">Transmembrane</keyword>
<keyword evidence="3" id="KW-1185">Reference proteome</keyword>
<protein>
    <submittedName>
        <fullName evidence="2">Uncharacterized protein</fullName>
    </submittedName>
</protein>
<evidence type="ECO:0000313" key="3">
    <source>
        <dbReference type="Proteomes" id="UP000474630"/>
    </source>
</evidence>
<keyword evidence="1" id="KW-1133">Transmembrane helix</keyword>
<evidence type="ECO:0000256" key="1">
    <source>
        <dbReference type="SAM" id="Phobius"/>
    </source>
</evidence>
<gene>
    <name evidence="2" type="ORF">G0Q07_04610</name>
</gene>
<evidence type="ECO:0000313" key="2">
    <source>
        <dbReference type="EMBL" id="QIA07058.1"/>
    </source>
</evidence>